<keyword evidence="2" id="KW-1185">Reference proteome</keyword>
<gene>
    <name evidence="1" type="ORF">ACFYKX_01360</name>
</gene>
<dbReference type="RefSeq" id="WP_389357319.1">
    <property type="nucleotide sequence ID" value="NZ_JBIACK010000001.1"/>
</dbReference>
<dbReference type="SUPFAM" id="SSF56059">
    <property type="entry name" value="Glutathione synthetase ATP-binding domain-like"/>
    <property type="match status" value="1"/>
</dbReference>
<name>A0ABW6K6R6_9BACI</name>
<organism evidence="1 2">
    <name type="scientific">Cytobacillus spartinae</name>
    <dbReference type="NCBI Taxonomy" id="3299023"/>
    <lineage>
        <taxon>Bacteria</taxon>
        <taxon>Bacillati</taxon>
        <taxon>Bacillota</taxon>
        <taxon>Bacilli</taxon>
        <taxon>Bacillales</taxon>
        <taxon>Bacillaceae</taxon>
        <taxon>Cytobacillus</taxon>
    </lineage>
</organism>
<dbReference type="Pfam" id="PF14398">
    <property type="entry name" value="ATPgrasp_YheCD"/>
    <property type="match status" value="1"/>
</dbReference>
<reference evidence="1 2" key="1">
    <citation type="submission" date="2024-08" db="EMBL/GenBank/DDBJ databases">
        <title>Two novel Cytobacillus novel species.</title>
        <authorList>
            <person name="Liu G."/>
        </authorList>
    </citation>
    <scope>NUCLEOTIDE SEQUENCE [LARGE SCALE GENOMIC DNA]</scope>
    <source>
        <strain evidence="1 2">FJAT-54145</strain>
    </source>
</reference>
<comment type="caution">
    <text evidence="1">The sequence shown here is derived from an EMBL/GenBank/DDBJ whole genome shotgun (WGS) entry which is preliminary data.</text>
</comment>
<evidence type="ECO:0000313" key="1">
    <source>
        <dbReference type="EMBL" id="MFE8699262.1"/>
    </source>
</evidence>
<sequence>MVYKVGKLEQSLLLQSDSLTKKHFPETIEYRKENIGAFLEKYNTIYVKHDTSGQGRGVFRVTQSKNNQVLVDGYTLFSKAVSGEKSLEEFHKILNPFERLGRIDPYIIQEGISSVTPDGNPFAIRVHVQRVKGQWVVGGMYGNIGTANHQKNGVINRYRGTKPIPVDELFVKWLGMNSGRIENVRQKIQEVSLATAEVIYAKYPCREYGIDMGVDASDKPVVFEVNTTPGIGSFHGVDINLWKNIVNNRKLS</sequence>
<proteinExistence type="predicted"/>
<dbReference type="Gene3D" id="3.30.470.20">
    <property type="entry name" value="ATP-grasp fold, B domain"/>
    <property type="match status" value="1"/>
</dbReference>
<evidence type="ECO:0000313" key="2">
    <source>
        <dbReference type="Proteomes" id="UP001601059"/>
    </source>
</evidence>
<accession>A0ABW6K6R6</accession>
<protein>
    <submittedName>
        <fullName evidence="1">YheC/YheD family protein</fullName>
    </submittedName>
</protein>
<dbReference type="InterPro" id="IPR026838">
    <property type="entry name" value="YheC/D"/>
</dbReference>
<dbReference type="Proteomes" id="UP001601059">
    <property type="component" value="Unassembled WGS sequence"/>
</dbReference>
<dbReference type="EMBL" id="JBIACK010000001">
    <property type="protein sequence ID" value="MFE8699262.1"/>
    <property type="molecule type" value="Genomic_DNA"/>
</dbReference>